<keyword evidence="1" id="KW-0472">Membrane</keyword>
<protein>
    <submittedName>
        <fullName evidence="2">Uncharacterized protein</fullName>
    </submittedName>
</protein>
<dbReference type="AlphaFoldDB" id="A0ABD3APM1"/>
<organism evidence="2 3">
    <name type="scientific">Cinchona calisaya</name>
    <dbReference type="NCBI Taxonomy" id="153742"/>
    <lineage>
        <taxon>Eukaryota</taxon>
        <taxon>Viridiplantae</taxon>
        <taxon>Streptophyta</taxon>
        <taxon>Embryophyta</taxon>
        <taxon>Tracheophyta</taxon>
        <taxon>Spermatophyta</taxon>
        <taxon>Magnoliopsida</taxon>
        <taxon>eudicotyledons</taxon>
        <taxon>Gunneridae</taxon>
        <taxon>Pentapetalae</taxon>
        <taxon>asterids</taxon>
        <taxon>lamiids</taxon>
        <taxon>Gentianales</taxon>
        <taxon>Rubiaceae</taxon>
        <taxon>Cinchonoideae</taxon>
        <taxon>Cinchoneae</taxon>
        <taxon>Cinchona</taxon>
    </lineage>
</organism>
<reference evidence="2 3" key="1">
    <citation type="submission" date="2024-11" db="EMBL/GenBank/DDBJ databases">
        <title>A near-complete genome assembly of Cinchona calisaya.</title>
        <authorList>
            <person name="Lian D.C."/>
            <person name="Zhao X.W."/>
            <person name="Wei L."/>
        </authorList>
    </citation>
    <scope>NUCLEOTIDE SEQUENCE [LARGE SCALE GENOMIC DNA]</scope>
    <source>
        <tissue evidence="2">Nenye</tissue>
    </source>
</reference>
<evidence type="ECO:0000256" key="1">
    <source>
        <dbReference type="SAM" id="Phobius"/>
    </source>
</evidence>
<feature type="transmembrane region" description="Helical" evidence="1">
    <location>
        <begin position="5"/>
        <end position="22"/>
    </location>
</feature>
<proteinExistence type="predicted"/>
<keyword evidence="1" id="KW-1133">Transmembrane helix</keyword>
<keyword evidence="3" id="KW-1185">Reference proteome</keyword>
<evidence type="ECO:0000313" key="2">
    <source>
        <dbReference type="EMBL" id="KAL3533128.1"/>
    </source>
</evidence>
<comment type="caution">
    <text evidence="2">The sequence shown here is derived from an EMBL/GenBank/DDBJ whole genome shotgun (WGS) entry which is preliminary data.</text>
</comment>
<dbReference type="Proteomes" id="UP001630127">
    <property type="component" value="Unassembled WGS sequence"/>
</dbReference>
<dbReference type="EMBL" id="JBJUIK010000003">
    <property type="protein sequence ID" value="KAL3533128.1"/>
    <property type="molecule type" value="Genomic_DNA"/>
</dbReference>
<accession>A0ABD3APM1</accession>
<evidence type="ECO:0000313" key="3">
    <source>
        <dbReference type="Proteomes" id="UP001630127"/>
    </source>
</evidence>
<sequence length="111" mass="13036">MSIYFVVFNNFYILIILDWLLVDLPPSLFKVELKFYSLVSPASAEIPVDMTCRHKHVKLYFNTFRCSSFLSLLAFLIPFLIPFLLIIRPMAEFHLDLRSFCLVLSQNLERA</sequence>
<gene>
    <name evidence="2" type="ORF">ACH5RR_006649</name>
</gene>
<keyword evidence="1" id="KW-0812">Transmembrane</keyword>
<name>A0ABD3APM1_9GENT</name>
<feature type="transmembrane region" description="Helical" evidence="1">
    <location>
        <begin position="69"/>
        <end position="87"/>
    </location>
</feature>